<dbReference type="EMBL" id="FMZM01000007">
    <property type="protein sequence ID" value="SDD25705.1"/>
    <property type="molecule type" value="Genomic_DNA"/>
</dbReference>
<dbReference type="STRING" id="1045774.SAMN05421872_1078"/>
<keyword evidence="2" id="KW-1185">Reference proteome</keyword>
<organism evidence="1 2">
    <name type="scientific">Nocardioides lianchengensis</name>
    <dbReference type="NCBI Taxonomy" id="1045774"/>
    <lineage>
        <taxon>Bacteria</taxon>
        <taxon>Bacillati</taxon>
        <taxon>Actinomycetota</taxon>
        <taxon>Actinomycetes</taxon>
        <taxon>Propionibacteriales</taxon>
        <taxon>Nocardioidaceae</taxon>
        <taxon>Nocardioides</taxon>
    </lineage>
</organism>
<gene>
    <name evidence="1" type="ORF">SAMN05421872_1078</name>
</gene>
<evidence type="ECO:0000313" key="1">
    <source>
        <dbReference type="EMBL" id="SDD25705.1"/>
    </source>
</evidence>
<accession>A0A1G6TBM0</accession>
<dbReference type="Proteomes" id="UP000199034">
    <property type="component" value="Unassembled WGS sequence"/>
</dbReference>
<protein>
    <submittedName>
        <fullName evidence="1">Uncharacterized protein</fullName>
    </submittedName>
</protein>
<evidence type="ECO:0000313" key="2">
    <source>
        <dbReference type="Proteomes" id="UP000199034"/>
    </source>
</evidence>
<name>A0A1G6TBM0_9ACTN</name>
<proteinExistence type="predicted"/>
<reference evidence="1 2" key="1">
    <citation type="submission" date="2016-10" db="EMBL/GenBank/DDBJ databases">
        <authorList>
            <person name="de Groot N.N."/>
        </authorList>
    </citation>
    <scope>NUCLEOTIDE SEQUENCE [LARGE SCALE GENOMIC DNA]</scope>
    <source>
        <strain evidence="1 2">CGMCC 4.6858</strain>
    </source>
</reference>
<dbReference type="OrthoDB" id="3255669at2"/>
<dbReference type="AlphaFoldDB" id="A0A1G6TBM0"/>
<sequence>MLPLVWGATPDEHARPYPADLLVDRPLLLTRAVAVAAPVELTWRWLCQVAVAPYSYDLIDNRGRRSPRLLTPAPTAWSSARPWPWSSR</sequence>
<dbReference type="RefSeq" id="WP_090856696.1">
    <property type="nucleotide sequence ID" value="NZ_FMZM01000007.1"/>
</dbReference>